<accession>A0A4S2MUD4</accession>
<feature type="compositionally biased region" description="Pro residues" evidence="1">
    <location>
        <begin position="1"/>
        <end position="12"/>
    </location>
</feature>
<reference evidence="2 3" key="1">
    <citation type="submission" date="2019-04" db="EMBL/GenBank/DDBJ databases">
        <title>Comparative genomics and transcriptomics to analyze fruiting body development in filamentous ascomycetes.</title>
        <authorList>
            <consortium name="DOE Joint Genome Institute"/>
            <person name="Lutkenhaus R."/>
            <person name="Traeger S."/>
            <person name="Breuer J."/>
            <person name="Kuo A."/>
            <person name="Lipzen A."/>
            <person name="Pangilinan J."/>
            <person name="Dilworth D."/>
            <person name="Sandor L."/>
            <person name="Poggeler S."/>
            <person name="Barry K."/>
            <person name="Grigoriev I.V."/>
            <person name="Nowrousian M."/>
        </authorList>
    </citation>
    <scope>NUCLEOTIDE SEQUENCE [LARGE SCALE GENOMIC DNA]</scope>
    <source>
        <strain evidence="2 3">CBS 389.68</strain>
    </source>
</reference>
<evidence type="ECO:0000256" key="1">
    <source>
        <dbReference type="SAM" id="MobiDB-lite"/>
    </source>
</evidence>
<gene>
    <name evidence="2" type="ORF">EX30DRAFT_349639</name>
</gene>
<protein>
    <submittedName>
        <fullName evidence="2">Uncharacterized protein</fullName>
    </submittedName>
</protein>
<dbReference type="AlphaFoldDB" id="A0A4S2MUD4"/>
<feature type="compositionally biased region" description="Basic and acidic residues" evidence="1">
    <location>
        <begin position="196"/>
        <end position="207"/>
    </location>
</feature>
<keyword evidence="3" id="KW-1185">Reference proteome</keyword>
<name>A0A4S2MUD4_9PEZI</name>
<dbReference type="EMBL" id="ML220126">
    <property type="protein sequence ID" value="TGZ80189.1"/>
    <property type="molecule type" value="Genomic_DNA"/>
</dbReference>
<feature type="compositionally biased region" description="Polar residues" evidence="1">
    <location>
        <begin position="134"/>
        <end position="155"/>
    </location>
</feature>
<feature type="region of interest" description="Disordered" evidence="1">
    <location>
        <begin position="178"/>
        <end position="207"/>
    </location>
</feature>
<organism evidence="2 3">
    <name type="scientific">Ascodesmis nigricans</name>
    <dbReference type="NCBI Taxonomy" id="341454"/>
    <lineage>
        <taxon>Eukaryota</taxon>
        <taxon>Fungi</taxon>
        <taxon>Dikarya</taxon>
        <taxon>Ascomycota</taxon>
        <taxon>Pezizomycotina</taxon>
        <taxon>Pezizomycetes</taxon>
        <taxon>Pezizales</taxon>
        <taxon>Ascodesmidaceae</taxon>
        <taxon>Ascodesmis</taxon>
    </lineage>
</organism>
<feature type="region of interest" description="Disordered" evidence="1">
    <location>
        <begin position="134"/>
        <end position="160"/>
    </location>
</feature>
<evidence type="ECO:0000313" key="3">
    <source>
        <dbReference type="Proteomes" id="UP000298138"/>
    </source>
</evidence>
<dbReference type="Proteomes" id="UP000298138">
    <property type="component" value="Unassembled WGS sequence"/>
</dbReference>
<proteinExistence type="predicted"/>
<feature type="region of interest" description="Disordered" evidence="1">
    <location>
        <begin position="1"/>
        <end position="22"/>
    </location>
</feature>
<sequence length="207" mass="22782">MSPIPPYPPPETTNPLHPSGPTRQCRKALNQCTERTNVAAWSNGQIIFLAAYCVRVGQLKVPYTGSERPSQTQSFNTLPIEITTRRLGPSNPHLNLSPSLHPLAWSRSIHHTTLQSAPHQPHCTARLIPASSAATKSNSAPEFSTRWPNNQSPSSGWRDRRRDAADLLGQWVFRCAGRGRRPTGDSGAPRPCGRKLGKETARHAIFS</sequence>
<evidence type="ECO:0000313" key="2">
    <source>
        <dbReference type="EMBL" id="TGZ80189.1"/>
    </source>
</evidence>
<dbReference type="InParanoid" id="A0A4S2MUD4"/>